<reference key="1">
    <citation type="submission" date="2010-11" db="EMBL/GenBank/DDBJ databases">
        <title>The complete genome of Paludibacter propionicigenes DSM 17365.</title>
        <authorList>
            <consortium name="US DOE Joint Genome Institute (JGI-PGF)"/>
            <person name="Lucas S."/>
            <person name="Copeland A."/>
            <person name="Lapidus A."/>
            <person name="Bruce D."/>
            <person name="Goodwin L."/>
            <person name="Pitluck S."/>
            <person name="Kyrpides N."/>
            <person name="Mavromatis K."/>
            <person name="Ivanova N."/>
            <person name="Munk A.C."/>
            <person name="Brettin T."/>
            <person name="Detter J.C."/>
            <person name="Han C."/>
            <person name="Tapia R."/>
            <person name="Land M."/>
            <person name="Hauser L."/>
            <person name="Markowitz V."/>
            <person name="Cheng J.-F."/>
            <person name="Hugenholtz P."/>
            <person name="Woyke T."/>
            <person name="Wu D."/>
            <person name="Gronow S."/>
            <person name="Wellnitz S."/>
            <person name="Brambilla E."/>
            <person name="Klenk H.-P."/>
            <person name="Eisen J.A."/>
        </authorList>
    </citation>
    <scope>NUCLEOTIDE SEQUENCE</scope>
    <source>
        <strain>WB4</strain>
    </source>
</reference>
<dbReference type="STRING" id="694427.Palpr_2053"/>
<feature type="transmembrane region" description="Helical" evidence="1">
    <location>
        <begin position="104"/>
        <end position="124"/>
    </location>
</feature>
<dbReference type="OrthoDB" id="1524985at2"/>
<dbReference type="eggNOG" id="COG5652">
    <property type="taxonomic scope" value="Bacteria"/>
</dbReference>
<evidence type="ECO:0000313" key="3">
    <source>
        <dbReference type="Proteomes" id="UP000008718"/>
    </source>
</evidence>
<feature type="transmembrane region" description="Helical" evidence="1">
    <location>
        <begin position="43"/>
        <end position="60"/>
    </location>
</feature>
<dbReference type="RefSeq" id="WP_013445559.1">
    <property type="nucleotide sequence ID" value="NC_014734.1"/>
</dbReference>
<feature type="transmembrane region" description="Helical" evidence="1">
    <location>
        <begin position="12"/>
        <end position="31"/>
    </location>
</feature>
<dbReference type="Proteomes" id="UP000008718">
    <property type="component" value="Chromosome"/>
</dbReference>
<reference evidence="2 3" key="2">
    <citation type="journal article" date="2011" name="Stand. Genomic Sci.">
        <title>Complete genome sequence of Paludibacter propionicigenes type strain (WB4).</title>
        <authorList>
            <person name="Gronow S."/>
            <person name="Munk C."/>
            <person name="Lapidus A."/>
            <person name="Nolan M."/>
            <person name="Lucas S."/>
            <person name="Hammon N."/>
            <person name="Deshpande S."/>
            <person name="Cheng J.F."/>
            <person name="Tapia R."/>
            <person name="Han C."/>
            <person name="Goodwin L."/>
            <person name="Pitluck S."/>
            <person name="Liolios K."/>
            <person name="Ivanova N."/>
            <person name="Mavromatis K."/>
            <person name="Mikhailova N."/>
            <person name="Pati A."/>
            <person name="Chen A."/>
            <person name="Palaniappan K."/>
            <person name="Land M."/>
            <person name="Hauser L."/>
            <person name="Chang Y.J."/>
            <person name="Jeffries C.D."/>
            <person name="Brambilla E."/>
            <person name="Rohde M."/>
            <person name="Goker M."/>
            <person name="Detter J.C."/>
            <person name="Woyke T."/>
            <person name="Bristow J."/>
            <person name="Eisen J.A."/>
            <person name="Markowitz V."/>
            <person name="Hugenholtz P."/>
            <person name="Kyrpides N.C."/>
            <person name="Klenk H.P."/>
        </authorList>
    </citation>
    <scope>NUCLEOTIDE SEQUENCE [LARGE SCALE GENOMIC DNA]</scope>
    <source>
        <strain evidence="3">DSM 17365 / JCM 13257 / WB4</strain>
    </source>
</reference>
<dbReference type="NCBIfam" id="NF037970">
    <property type="entry name" value="vanZ_1"/>
    <property type="match status" value="1"/>
</dbReference>
<evidence type="ECO:0000313" key="2">
    <source>
        <dbReference type="EMBL" id="ADQ80190.1"/>
    </source>
</evidence>
<keyword evidence="3" id="KW-1185">Reference proteome</keyword>
<organism evidence="2 3">
    <name type="scientific">Paludibacter propionicigenes (strain DSM 17365 / JCM 13257 / WB4)</name>
    <dbReference type="NCBI Taxonomy" id="694427"/>
    <lineage>
        <taxon>Bacteria</taxon>
        <taxon>Pseudomonadati</taxon>
        <taxon>Bacteroidota</taxon>
        <taxon>Bacteroidia</taxon>
        <taxon>Bacteroidales</taxon>
        <taxon>Paludibacteraceae</taxon>
        <taxon>Paludibacter</taxon>
    </lineage>
</organism>
<sequence length="131" mass="15143">MTSKYNPFQYWESLIIIAGILYLSFAPPSTFTGVPSFTYEDKLVHLLLYSGLTFILIFDFHKRNKHINIKSLSFLFTCIITPILLGGLVEILQPIYFAPRTAEWIDWFSDIAGTLLGLLSARVLKKYKIWF</sequence>
<name>E4T646_PALPW</name>
<dbReference type="AlphaFoldDB" id="E4T646"/>
<gene>
    <name evidence="2" type="ordered locus">Palpr_2053</name>
</gene>
<evidence type="ECO:0008006" key="4">
    <source>
        <dbReference type="Google" id="ProtNLM"/>
    </source>
</evidence>
<dbReference type="HOGENOM" id="CLU_096028_2_3_10"/>
<protein>
    <recommendedName>
        <fullName evidence="4">VanZ-like domain-containing protein</fullName>
    </recommendedName>
</protein>
<proteinExistence type="predicted"/>
<keyword evidence="1" id="KW-0472">Membrane</keyword>
<feature type="transmembrane region" description="Helical" evidence="1">
    <location>
        <begin position="72"/>
        <end position="92"/>
    </location>
</feature>
<keyword evidence="1" id="KW-0812">Transmembrane</keyword>
<dbReference type="EMBL" id="CP002345">
    <property type="protein sequence ID" value="ADQ80190.1"/>
    <property type="molecule type" value="Genomic_DNA"/>
</dbReference>
<keyword evidence="1" id="KW-1133">Transmembrane helix</keyword>
<accession>E4T646</accession>
<evidence type="ECO:0000256" key="1">
    <source>
        <dbReference type="SAM" id="Phobius"/>
    </source>
</evidence>
<dbReference type="KEGG" id="ppn:Palpr_2053"/>